<dbReference type="InterPro" id="IPR000073">
    <property type="entry name" value="AB_hydrolase_1"/>
</dbReference>
<dbReference type="InterPro" id="IPR029058">
    <property type="entry name" value="AB_hydrolase_fold"/>
</dbReference>
<dbReference type="PANTHER" id="PTHR10992">
    <property type="entry name" value="METHYLESTERASE FAMILY MEMBER"/>
    <property type="match status" value="1"/>
</dbReference>
<evidence type="ECO:0000313" key="3">
    <source>
        <dbReference type="Proteomes" id="UP001595604"/>
    </source>
</evidence>
<dbReference type="RefSeq" id="WP_379508192.1">
    <property type="nucleotide sequence ID" value="NZ_JBHRTQ010000001.1"/>
</dbReference>
<gene>
    <name evidence="2" type="ORF">ACFOD9_00870</name>
</gene>
<evidence type="ECO:0000259" key="1">
    <source>
        <dbReference type="Pfam" id="PF12697"/>
    </source>
</evidence>
<dbReference type="Pfam" id="PF12697">
    <property type="entry name" value="Abhydrolase_6"/>
    <property type="match status" value="1"/>
</dbReference>
<dbReference type="PANTHER" id="PTHR10992:SF1086">
    <property type="entry name" value="AB HYDROLASE-1 DOMAIN-CONTAINING PROTEIN"/>
    <property type="match status" value="1"/>
</dbReference>
<dbReference type="PRINTS" id="PR00111">
    <property type="entry name" value="ABHYDROLASE"/>
</dbReference>
<organism evidence="2 3">
    <name type="scientific">Novosphingobium bradum</name>
    <dbReference type="NCBI Taxonomy" id="1737444"/>
    <lineage>
        <taxon>Bacteria</taxon>
        <taxon>Pseudomonadati</taxon>
        <taxon>Pseudomonadota</taxon>
        <taxon>Alphaproteobacteria</taxon>
        <taxon>Sphingomonadales</taxon>
        <taxon>Sphingomonadaceae</taxon>
        <taxon>Novosphingobium</taxon>
    </lineage>
</organism>
<keyword evidence="3" id="KW-1185">Reference proteome</keyword>
<dbReference type="GO" id="GO:0016787">
    <property type="term" value="F:hydrolase activity"/>
    <property type="evidence" value="ECO:0007669"/>
    <property type="project" value="UniProtKB-KW"/>
</dbReference>
<dbReference type="SUPFAM" id="SSF53474">
    <property type="entry name" value="alpha/beta-Hydrolases"/>
    <property type="match status" value="1"/>
</dbReference>
<dbReference type="Gene3D" id="3.40.50.1820">
    <property type="entry name" value="alpha/beta hydrolase"/>
    <property type="match status" value="1"/>
</dbReference>
<dbReference type="EMBL" id="JBHRTQ010000001">
    <property type="protein sequence ID" value="MFC3172795.1"/>
    <property type="molecule type" value="Genomic_DNA"/>
</dbReference>
<protein>
    <submittedName>
        <fullName evidence="2">Alpha/beta fold hydrolase</fullName>
    </submittedName>
</protein>
<accession>A0ABV7IMI4</accession>
<feature type="domain" description="AB hydrolase-1" evidence="1">
    <location>
        <begin position="4"/>
        <end position="221"/>
    </location>
</feature>
<sequence>MARFLLVHGAFHGGWCWYRLVAELERRGHRALAPDLPGHGRHAAPAAEASLARYADHVATLARAEPDPVILVGHSMGGAVITAAAELAPQAFAAIVYLTAFLAPDGGSMAGGLSALPAPGGLIAHDPKAEPLLYHDCPAEDVVLARLCLTAQPRQPLVDTIRHTPQRWGSVPRHYIGCTLDRVFPIAGQRAQAEAQPGTRWSELPSGHSPFFAMPDRLADALEQVAAGDQGGMTLP</sequence>
<dbReference type="InterPro" id="IPR045889">
    <property type="entry name" value="MES/HNL"/>
</dbReference>
<comment type="caution">
    <text evidence="2">The sequence shown here is derived from an EMBL/GenBank/DDBJ whole genome shotgun (WGS) entry which is preliminary data.</text>
</comment>
<evidence type="ECO:0000313" key="2">
    <source>
        <dbReference type="EMBL" id="MFC3172795.1"/>
    </source>
</evidence>
<reference evidence="3" key="1">
    <citation type="journal article" date="2019" name="Int. J. Syst. Evol. Microbiol.">
        <title>The Global Catalogue of Microorganisms (GCM) 10K type strain sequencing project: providing services to taxonomists for standard genome sequencing and annotation.</title>
        <authorList>
            <consortium name="The Broad Institute Genomics Platform"/>
            <consortium name="The Broad Institute Genome Sequencing Center for Infectious Disease"/>
            <person name="Wu L."/>
            <person name="Ma J."/>
        </authorList>
    </citation>
    <scope>NUCLEOTIDE SEQUENCE [LARGE SCALE GENOMIC DNA]</scope>
    <source>
        <strain evidence="3">KCTC 42984</strain>
    </source>
</reference>
<keyword evidence="2" id="KW-0378">Hydrolase</keyword>
<name>A0ABV7IMI4_9SPHN</name>
<dbReference type="Proteomes" id="UP001595604">
    <property type="component" value="Unassembled WGS sequence"/>
</dbReference>
<proteinExistence type="predicted"/>